<evidence type="ECO:0000313" key="2">
    <source>
        <dbReference type="EMBL" id="MET3683453.1"/>
    </source>
</evidence>
<dbReference type="Proteomes" id="UP001549167">
    <property type="component" value="Unassembled WGS sequence"/>
</dbReference>
<protein>
    <recommendedName>
        <fullName evidence="1">Tubby C-terminal domain-containing protein</fullName>
    </recommendedName>
</protein>
<reference evidence="2 3" key="1">
    <citation type="submission" date="2024-06" db="EMBL/GenBank/DDBJ databases">
        <title>Genomic Encyclopedia of Type Strains, Phase IV (KMG-IV): sequencing the most valuable type-strain genomes for metagenomic binning, comparative biology and taxonomic classification.</title>
        <authorList>
            <person name="Goeker M."/>
        </authorList>
    </citation>
    <scope>NUCLEOTIDE SEQUENCE [LARGE SCALE GENOMIC DNA]</scope>
    <source>
        <strain evidence="2 3">DSM 23520</strain>
    </source>
</reference>
<comment type="caution">
    <text evidence="2">The sequence shown here is derived from an EMBL/GenBank/DDBJ whole genome shotgun (WGS) entry which is preliminary data.</text>
</comment>
<name>A0ABV2KV37_9BACI</name>
<dbReference type="Pfam" id="PF23728">
    <property type="entry name" value="Tubby_C_like"/>
    <property type="match status" value="1"/>
</dbReference>
<gene>
    <name evidence="2" type="ORF">ABID56_001548</name>
</gene>
<dbReference type="RefSeq" id="WP_354220030.1">
    <property type="nucleotide sequence ID" value="NZ_JBEPMX010000007.1"/>
</dbReference>
<dbReference type="InterPro" id="IPR056944">
    <property type="entry name" value="Tubby_C-like"/>
</dbReference>
<feature type="domain" description="Tubby C-terminal" evidence="1">
    <location>
        <begin position="3"/>
        <end position="169"/>
    </location>
</feature>
<organism evidence="2 3">
    <name type="scientific">Alkalibacillus flavidus</name>
    <dbReference type="NCBI Taxonomy" id="546021"/>
    <lineage>
        <taxon>Bacteria</taxon>
        <taxon>Bacillati</taxon>
        <taxon>Bacillota</taxon>
        <taxon>Bacilli</taxon>
        <taxon>Bacillales</taxon>
        <taxon>Bacillaceae</taxon>
        <taxon>Alkalibacillus</taxon>
    </lineage>
</organism>
<evidence type="ECO:0000313" key="3">
    <source>
        <dbReference type="Proteomes" id="UP001549167"/>
    </source>
</evidence>
<evidence type="ECO:0000259" key="1">
    <source>
        <dbReference type="Pfam" id="PF23728"/>
    </source>
</evidence>
<accession>A0ABV2KV37</accession>
<proteinExistence type="predicted"/>
<sequence>MVFTYKLRIFKATTKPLEVYSGQKMFCEFHGFYHNKWSRLLDYILRKTSYINYKLKDLDGNDQMIIEDKTGLGKRKLEVTCYENGVKQNSFWMEDASPTKLGEDVEFNYNGDTYYIKREPFNPAYLILNGSSIAEYKLNYKRQITITILDPKYYAKSFFVIGVFHAYFYGID</sequence>
<dbReference type="EMBL" id="JBEPMX010000007">
    <property type="protein sequence ID" value="MET3683453.1"/>
    <property type="molecule type" value="Genomic_DNA"/>
</dbReference>
<keyword evidence="3" id="KW-1185">Reference proteome</keyword>